<dbReference type="Proteomes" id="UP000001068">
    <property type="component" value="Chromosome"/>
</dbReference>
<dbReference type="KEGG" id="dmu:Desmu_0090"/>
<dbReference type="STRING" id="765177.Desmu_0090"/>
<organism evidence="1 2">
    <name type="scientific">Desulfurococcus mucosus (strain ATCC 35584 / DSM 2162 / JCM 9187 / O7/1)</name>
    <dbReference type="NCBI Taxonomy" id="765177"/>
    <lineage>
        <taxon>Archaea</taxon>
        <taxon>Thermoproteota</taxon>
        <taxon>Thermoprotei</taxon>
        <taxon>Desulfurococcales</taxon>
        <taxon>Desulfurococcaceae</taxon>
        <taxon>Desulfurococcus</taxon>
    </lineage>
</organism>
<dbReference type="eggNOG" id="arCOG08863">
    <property type="taxonomic scope" value="Archaea"/>
</dbReference>
<dbReference type="EMBL" id="CP002363">
    <property type="protein sequence ID" value="ADV64409.1"/>
    <property type="molecule type" value="Genomic_DNA"/>
</dbReference>
<dbReference type="RefSeq" id="WP_013561631.1">
    <property type="nucleotide sequence ID" value="NC_014961.1"/>
</dbReference>
<evidence type="ECO:0000313" key="2">
    <source>
        <dbReference type="Proteomes" id="UP000001068"/>
    </source>
</evidence>
<reference evidence="1 2" key="2">
    <citation type="journal article" date="2011" name="Stand. Genomic Sci.">
        <title>Complete genome sequence of Desulfurococcus mucosus type strain (O7/1).</title>
        <authorList>
            <person name="Wirth R."/>
            <person name="Chertkov O."/>
            <person name="Held B."/>
            <person name="Lapidus A."/>
            <person name="Nolan M."/>
            <person name="Lucas S."/>
            <person name="Hammon N."/>
            <person name="Deshpande S."/>
            <person name="Cheng J.F."/>
            <person name="Tapia R."/>
            <person name="Han C."/>
            <person name="Goodwin L."/>
            <person name="Pitluck S."/>
            <person name="Liolios K."/>
            <person name="Ioanna P."/>
            <person name="Ivanova N."/>
            <person name="Mavromatis K."/>
            <person name="Mikhailova N."/>
            <person name="Pati A."/>
            <person name="Chen A."/>
            <person name="Palaniappan K."/>
            <person name="Land M."/>
            <person name="Hauser L."/>
            <person name="Chang Y.J."/>
            <person name="Jeffries C.D."/>
            <person name="Bilek Y."/>
            <person name="Hader T."/>
            <person name="Rohde M."/>
            <person name="Spring S."/>
            <person name="Sikorski J."/>
            <person name="Goker M."/>
            <person name="Woyke T."/>
            <person name="Bristow J."/>
            <person name="Eisen J.A."/>
            <person name="Markowitz V."/>
            <person name="Hugenholtz P."/>
            <person name="Kyrpides N.C."/>
            <person name="Klenk H.P."/>
        </authorList>
    </citation>
    <scope>NUCLEOTIDE SEQUENCE [LARGE SCALE GENOMIC DNA]</scope>
    <source>
        <strain evidence="2">ATCC 35584 / DSM 2162 / JCM 9187 / O7/1</strain>
    </source>
</reference>
<reference evidence="2" key="1">
    <citation type="submission" date="2010-11" db="EMBL/GenBank/DDBJ databases">
        <title>The complete genome of Desulfurococcus mucosus DSM 2162.</title>
        <authorList>
            <consortium name="US DOE Joint Genome Institute (JGI-PGF)"/>
            <person name="Lucas S."/>
            <person name="Copeland A."/>
            <person name="Lapidus A."/>
            <person name="Bruce D."/>
            <person name="Goodwin L."/>
            <person name="Pitluck S."/>
            <person name="Kyrpides N."/>
            <person name="Mavromatis K."/>
            <person name="Pagani I."/>
            <person name="Ivanova N."/>
            <person name="Ovchinnikova G."/>
            <person name="Chertkov O."/>
            <person name="Held B."/>
            <person name="Brettin T."/>
            <person name="Detter J.C."/>
            <person name="Tapia R."/>
            <person name="Han C."/>
            <person name="Land M."/>
            <person name="Hauser L."/>
            <person name="Markowitz V."/>
            <person name="Cheng J.-F."/>
            <person name="Hugenholtz P."/>
            <person name="Woyke T."/>
            <person name="Wu D."/>
            <person name="Wirth R."/>
            <person name="Bilek Y."/>
            <person name="Hader T."/>
            <person name="Klenk H.-P."/>
            <person name="Eisen J.A."/>
        </authorList>
    </citation>
    <scope>NUCLEOTIDE SEQUENCE [LARGE SCALE GENOMIC DNA]</scope>
    <source>
        <strain evidence="2">ATCC 35584 / DSM 2162 / JCM 9187 / O7/1</strain>
    </source>
</reference>
<dbReference type="HOGENOM" id="CLU_2103609_0_0_2"/>
<gene>
    <name evidence="1" type="ordered locus">Desmu_0090</name>
</gene>
<keyword evidence="2" id="KW-1185">Reference proteome</keyword>
<name>E8RAJ9_DESM0</name>
<dbReference type="AlphaFoldDB" id="E8RAJ9"/>
<evidence type="ECO:0000313" key="1">
    <source>
        <dbReference type="EMBL" id="ADV64409.1"/>
    </source>
</evidence>
<proteinExistence type="predicted"/>
<accession>E8RAJ9</accession>
<dbReference type="GeneID" id="10152774"/>
<protein>
    <submittedName>
        <fullName evidence="1">Uncharacterized protein</fullName>
    </submittedName>
</protein>
<sequence length="117" mass="13030">MSIDTDALKRVLSMRLIFEGGSSWAVRELIDAVEDYLMERLPMIVNSLIEPFGLEASVLRGDPCRLFPGEACNQLVVVGLYAGDTGRHVGYVLYRLIRGENTFEFSLYRLVEAAGGE</sequence>